<name>A0ABP4VFB5_9ACTN</name>
<keyword evidence="2" id="KW-1185">Reference proteome</keyword>
<comment type="caution">
    <text evidence="1">The sequence shown here is derived from an EMBL/GenBank/DDBJ whole genome shotgun (WGS) entry which is preliminary data.</text>
</comment>
<evidence type="ECO:0000313" key="1">
    <source>
        <dbReference type="EMBL" id="GAA1720793.1"/>
    </source>
</evidence>
<dbReference type="EMBL" id="BAAANY010000045">
    <property type="protein sequence ID" value="GAA1720793.1"/>
    <property type="molecule type" value="Genomic_DNA"/>
</dbReference>
<proteinExistence type="predicted"/>
<sequence>MHYSAGMTSRDRVLPPWLEDLAAFGRGESRVHTLVRKLLARLRERDHSNR</sequence>
<organism evidence="1 2">
    <name type="scientific">Fodinicola feengrottensis</name>
    <dbReference type="NCBI Taxonomy" id="435914"/>
    <lineage>
        <taxon>Bacteria</taxon>
        <taxon>Bacillati</taxon>
        <taxon>Actinomycetota</taxon>
        <taxon>Actinomycetes</taxon>
        <taxon>Mycobacteriales</taxon>
        <taxon>Fodinicola</taxon>
    </lineage>
</organism>
<gene>
    <name evidence="1" type="ORF">GCM10009765_81240</name>
</gene>
<accession>A0ABP4VFB5</accession>
<evidence type="ECO:0000313" key="2">
    <source>
        <dbReference type="Proteomes" id="UP001500618"/>
    </source>
</evidence>
<dbReference type="Proteomes" id="UP001500618">
    <property type="component" value="Unassembled WGS sequence"/>
</dbReference>
<protein>
    <submittedName>
        <fullName evidence="1">Uncharacterized protein</fullName>
    </submittedName>
</protein>
<reference evidence="2" key="1">
    <citation type="journal article" date="2019" name="Int. J. Syst. Evol. Microbiol.">
        <title>The Global Catalogue of Microorganisms (GCM) 10K type strain sequencing project: providing services to taxonomists for standard genome sequencing and annotation.</title>
        <authorList>
            <consortium name="The Broad Institute Genomics Platform"/>
            <consortium name="The Broad Institute Genome Sequencing Center for Infectious Disease"/>
            <person name="Wu L."/>
            <person name="Ma J."/>
        </authorList>
    </citation>
    <scope>NUCLEOTIDE SEQUENCE [LARGE SCALE GENOMIC DNA]</scope>
    <source>
        <strain evidence="2">JCM 14718</strain>
    </source>
</reference>